<dbReference type="SUPFAM" id="SSF52540">
    <property type="entry name" value="P-loop containing nucleoside triphosphate hydrolases"/>
    <property type="match status" value="1"/>
</dbReference>
<evidence type="ECO:0008006" key="3">
    <source>
        <dbReference type="Google" id="ProtNLM"/>
    </source>
</evidence>
<gene>
    <name evidence="1" type="ORF">PAA8504_04363</name>
</gene>
<keyword evidence="2" id="KW-1185">Reference proteome</keyword>
<dbReference type="RefSeq" id="WP_108896175.1">
    <property type="nucleotide sequence ID" value="NZ_ONZF01000028.1"/>
</dbReference>
<evidence type="ECO:0000313" key="2">
    <source>
        <dbReference type="Proteomes" id="UP000244912"/>
    </source>
</evidence>
<dbReference type="EMBL" id="ONZF01000028">
    <property type="protein sequence ID" value="SPJ26501.1"/>
    <property type="molecule type" value="Genomic_DNA"/>
</dbReference>
<accession>A0A2R8C275</accession>
<dbReference type="InterPro" id="IPR027417">
    <property type="entry name" value="P-loop_NTPase"/>
</dbReference>
<protein>
    <recommendedName>
        <fullName evidence="3">Sulfotransferase domain-containing protein</fullName>
    </recommendedName>
</protein>
<dbReference type="OrthoDB" id="8481769at2"/>
<organism evidence="1 2">
    <name type="scientific">Palleronia abyssalis</name>
    <dbReference type="NCBI Taxonomy" id="1501240"/>
    <lineage>
        <taxon>Bacteria</taxon>
        <taxon>Pseudomonadati</taxon>
        <taxon>Pseudomonadota</taxon>
        <taxon>Alphaproteobacteria</taxon>
        <taxon>Rhodobacterales</taxon>
        <taxon>Roseobacteraceae</taxon>
        <taxon>Palleronia</taxon>
    </lineage>
</organism>
<evidence type="ECO:0000313" key="1">
    <source>
        <dbReference type="EMBL" id="SPJ26501.1"/>
    </source>
</evidence>
<name>A0A2R8C275_9RHOB</name>
<dbReference type="AlphaFoldDB" id="A0A2R8C275"/>
<sequence>MELEPVREWRIHLGAHKTATTHLQDTIFLRRAFLRKMGIDYIPMRDVRALKLPPRPGRLQWRTRLGWPMRARLEDAIAPLRSGPGRVVISDENLLGWVRDLLAVPFYPNMEARLRPFHALCKARNVSLFLGLRNPATLLPSAYAQQLRVRPVPGGFEPICNLALRSSASWFDVVSRLRKTLPDASLTIWKFEDYKDMQWHILSQIVGTYISPGETLPPSASTRSPSWDAIEAIERIPEHASSEQHAELAAQIIENDLGATKFDPVSHADKERFEDLYQKELENIARTYPEIRFLAPEFAHPTET</sequence>
<reference evidence="1 2" key="1">
    <citation type="submission" date="2018-03" db="EMBL/GenBank/DDBJ databases">
        <authorList>
            <person name="Keele B.F."/>
        </authorList>
    </citation>
    <scope>NUCLEOTIDE SEQUENCE [LARGE SCALE GENOMIC DNA]</scope>
    <source>
        <strain evidence="1 2">CECT 8504</strain>
    </source>
</reference>
<dbReference type="Proteomes" id="UP000244912">
    <property type="component" value="Unassembled WGS sequence"/>
</dbReference>
<proteinExistence type="predicted"/>